<feature type="chain" id="PRO_5036454389" evidence="1">
    <location>
        <begin position="18"/>
        <end position="567"/>
    </location>
</feature>
<evidence type="ECO:0000259" key="2">
    <source>
        <dbReference type="Pfam" id="PF01498"/>
    </source>
</evidence>
<dbReference type="Gene3D" id="3.30.70.270">
    <property type="match status" value="1"/>
</dbReference>
<dbReference type="InterPro" id="IPR002492">
    <property type="entry name" value="Transposase_Tc1-like"/>
</dbReference>
<proteinExistence type="predicted"/>
<evidence type="ECO:0000313" key="4">
    <source>
        <dbReference type="Proteomes" id="UP000887159"/>
    </source>
</evidence>
<dbReference type="InterPro" id="IPR036397">
    <property type="entry name" value="RNaseH_sf"/>
</dbReference>
<gene>
    <name evidence="3" type="ORF">TNCV_2349781</name>
</gene>
<dbReference type="SUPFAM" id="SSF56672">
    <property type="entry name" value="DNA/RNA polymerases"/>
    <property type="match status" value="1"/>
</dbReference>
<dbReference type="PANTHER" id="PTHR24559:SF444">
    <property type="entry name" value="REVERSE TRANSCRIPTASE DOMAIN-CONTAINING PROTEIN"/>
    <property type="match status" value="1"/>
</dbReference>
<dbReference type="GO" id="GO:0071897">
    <property type="term" value="P:DNA biosynthetic process"/>
    <property type="evidence" value="ECO:0007669"/>
    <property type="project" value="UniProtKB-ARBA"/>
</dbReference>
<comment type="caution">
    <text evidence="3">The sequence shown here is derived from an EMBL/GenBank/DDBJ whole genome shotgun (WGS) entry which is preliminary data.</text>
</comment>
<dbReference type="InterPro" id="IPR043128">
    <property type="entry name" value="Rev_trsase/Diguanyl_cyclase"/>
</dbReference>
<dbReference type="EMBL" id="BMAU01021338">
    <property type="protein sequence ID" value="GFY16333.1"/>
    <property type="molecule type" value="Genomic_DNA"/>
</dbReference>
<reference evidence="3" key="1">
    <citation type="submission" date="2020-08" db="EMBL/GenBank/DDBJ databases">
        <title>Multicomponent nature underlies the extraordinary mechanical properties of spider dragline silk.</title>
        <authorList>
            <person name="Kono N."/>
            <person name="Nakamura H."/>
            <person name="Mori M."/>
            <person name="Yoshida Y."/>
            <person name="Ohtoshi R."/>
            <person name="Malay A.D."/>
            <person name="Moran D.A.P."/>
            <person name="Tomita M."/>
            <person name="Numata K."/>
            <person name="Arakawa K."/>
        </authorList>
    </citation>
    <scope>NUCLEOTIDE SEQUENCE</scope>
</reference>
<dbReference type="Proteomes" id="UP000887159">
    <property type="component" value="Unassembled WGS sequence"/>
</dbReference>
<dbReference type="GO" id="GO:0015074">
    <property type="term" value="P:DNA integration"/>
    <property type="evidence" value="ECO:0007669"/>
    <property type="project" value="InterPro"/>
</dbReference>
<accession>A0A8X6SRJ2</accession>
<dbReference type="GO" id="GO:0006313">
    <property type="term" value="P:DNA transposition"/>
    <property type="evidence" value="ECO:0007669"/>
    <property type="project" value="InterPro"/>
</dbReference>
<evidence type="ECO:0000256" key="1">
    <source>
        <dbReference type="SAM" id="SignalP"/>
    </source>
</evidence>
<evidence type="ECO:0000313" key="3">
    <source>
        <dbReference type="EMBL" id="GFY16333.1"/>
    </source>
</evidence>
<dbReference type="Gene3D" id="3.30.420.10">
    <property type="entry name" value="Ribonuclease H-like superfamily/Ribonuclease H"/>
    <property type="match status" value="1"/>
</dbReference>
<organism evidence="3 4">
    <name type="scientific">Trichonephila clavipes</name>
    <name type="common">Golden silk orbweaver</name>
    <name type="synonym">Nephila clavipes</name>
    <dbReference type="NCBI Taxonomy" id="2585209"/>
    <lineage>
        <taxon>Eukaryota</taxon>
        <taxon>Metazoa</taxon>
        <taxon>Ecdysozoa</taxon>
        <taxon>Arthropoda</taxon>
        <taxon>Chelicerata</taxon>
        <taxon>Arachnida</taxon>
        <taxon>Araneae</taxon>
        <taxon>Araneomorphae</taxon>
        <taxon>Entelegynae</taxon>
        <taxon>Araneoidea</taxon>
        <taxon>Nephilidae</taxon>
        <taxon>Trichonephila</taxon>
    </lineage>
</organism>
<dbReference type="AlphaFoldDB" id="A0A8X6SRJ2"/>
<sequence>MLKVGICTHLTFPLVLGFDWQQQVQLDAPTTLLVHYAFLLHLLCVYTKDVVLPDLNTKILPSQAHLIPKFAKLSTIQQAQLDAVIGKFSDVFYSDDDNIGLCPYIEFKIDLQHDKPIRCRPYRLSEPDRQFLNIQIQKWLKQGICCPSNSTYAAPAFIVEQPFHESTPRRVVIDYSRTINSITKLDPHPIDHMEDVIKRIAGRRAVLLARWIVRSVPLEIVGSRRHEKVPTRGKPGLERRGRPRGERIVRQALVNPIVTRSTIRADLGVAIVPQTISRHLAEANLKSKRPFRALPLTPEHRQLRLQWRQARSIWNVKDWQKVVFSDESRFVLGTDDNRVRVWRRLGERRSTLIVICGTLTGQRYVDDILRPYVGPFLNGLPGAIFQQDIARPHTARVAEDFLCHFQTLPWPGRCPYLSPVVHVWDQLKRQMPSCHSVQDLDWAVQDLWAHLPQDIIRCLINSMPDRVVACIAAEDDTPRKDQLDLLILARAEAANNVYEAHLENKHRFDFHRRSHSFKAGDLVLYDWPKQGDHKVSSPYYYRLISQPQWRNLHPRIARGRDSNGPKA</sequence>
<dbReference type="PANTHER" id="PTHR24559">
    <property type="entry name" value="TRANSPOSON TY3-I GAG-POL POLYPROTEIN"/>
    <property type="match status" value="1"/>
</dbReference>
<keyword evidence="4" id="KW-1185">Reference proteome</keyword>
<dbReference type="Pfam" id="PF01498">
    <property type="entry name" value="HTH_Tnp_Tc3_2"/>
    <property type="match status" value="1"/>
</dbReference>
<dbReference type="InterPro" id="IPR053134">
    <property type="entry name" value="RNA-dir_DNA_polymerase"/>
</dbReference>
<protein>
    <submittedName>
        <fullName evidence="3">Transposable element Tcb2 transposase</fullName>
    </submittedName>
</protein>
<dbReference type="InterPro" id="IPR043502">
    <property type="entry name" value="DNA/RNA_pol_sf"/>
</dbReference>
<name>A0A8X6SRJ2_TRICX</name>
<feature type="signal peptide" evidence="1">
    <location>
        <begin position="1"/>
        <end position="17"/>
    </location>
</feature>
<feature type="domain" description="Transposase Tc1-like" evidence="2">
    <location>
        <begin position="247"/>
        <end position="307"/>
    </location>
</feature>
<keyword evidence="1" id="KW-0732">Signal</keyword>
<dbReference type="GO" id="GO:0003677">
    <property type="term" value="F:DNA binding"/>
    <property type="evidence" value="ECO:0007669"/>
    <property type="project" value="InterPro"/>
</dbReference>
<dbReference type="Gene3D" id="3.10.10.10">
    <property type="entry name" value="HIV Type 1 Reverse Transcriptase, subunit A, domain 1"/>
    <property type="match status" value="1"/>
</dbReference>